<dbReference type="GO" id="GO:0016197">
    <property type="term" value="P:endosomal transport"/>
    <property type="evidence" value="ECO:0007669"/>
    <property type="project" value="TreeGrafter"/>
</dbReference>
<feature type="compositionally biased region" description="Basic and acidic residues" evidence="1">
    <location>
        <begin position="193"/>
        <end position="206"/>
    </location>
</feature>
<feature type="domain" description="SET" evidence="2">
    <location>
        <begin position="487"/>
        <end position="602"/>
    </location>
</feature>
<evidence type="ECO:0000256" key="1">
    <source>
        <dbReference type="SAM" id="MobiDB-lite"/>
    </source>
</evidence>
<proteinExistence type="predicted"/>
<feature type="compositionally biased region" description="Acidic residues" evidence="1">
    <location>
        <begin position="117"/>
        <end position="128"/>
    </location>
</feature>
<organism evidence="3 4">
    <name type="scientific">Chara braunii</name>
    <name type="common">Braun's stonewort</name>
    <dbReference type="NCBI Taxonomy" id="69332"/>
    <lineage>
        <taxon>Eukaryota</taxon>
        <taxon>Viridiplantae</taxon>
        <taxon>Streptophyta</taxon>
        <taxon>Charophyceae</taxon>
        <taxon>Charales</taxon>
        <taxon>Characeae</taxon>
        <taxon>Chara</taxon>
    </lineage>
</organism>
<dbReference type="Pfam" id="PF14746">
    <property type="entry name" value="WASH-7_C"/>
    <property type="match status" value="1"/>
</dbReference>
<dbReference type="PROSITE" id="PS50280">
    <property type="entry name" value="SET"/>
    <property type="match status" value="1"/>
</dbReference>
<dbReference type="Pfam" id="PF14744">
    <property type="entry name" value="WASH-7_mid"/>
    <property type="match status" value="1"/>
</dbReference>
<reference evidence="3 4" key="1">
    <citation type="journal article" date="2018" name="Cell">
        <title>The Chara Genome: Secondary Complexity and Implications for Plant Terrestrialization.</title>
        <authorList>
            <person name="Nishiyama T."/>
            <person name="Sakayama H."/>
            <person name="Vries J.D."/>
            <person name="Buschmann H."/>
            <person name="Saint-Marcoux D."/>
            <person name="Ullrich K.K."/>
            <person name="Haas F.B."/>
            <person name="Vanderstraeten L."/>
            <person name="Becker D."/>
            <person name="Lang D."/>
            <person name="Vosolsobe S."/>
            <person name="Rombauts S."/>
            <person name="Wilhelmsson P.K.I."/>
            <person name="Janitza P."/>
            <person name="Kern R."/>
            <person name="Heyl A."/>
            <person name="Rumpler F."/>
            <person name="Villalobos L.I.A.C."/>
            <person name="Clay J.M."/>
            <person name="Skokan R."/>
            <person name="Toyoda A."/>
            <person name="Suzuki Y."/>
            <person name="Kagoshima H."/>
            <person name="Schijlen E."/>
            <person name="Tajeshwar N."/>
            <person name="Catarino B."/>
            <person name="Hetherington A.J."/>
            <person name="Saltykova A."/>
            <person name="Bonnot C."/>
            <person name="Breuninger H."/>
            <person name="Symeonidi A."/>
            <person name="Radhakrishnan G.V."/>
            <person name="Van Nieuwerburgh F."/>
            <person name="Deforce D."/>
            <person name="Chang C."/>
            <person name="Karol K.G."/>
            <person name="Hedrich R."/>
            <person name="Ulvskov P."/>
            <person name="Glockner G."/>
            <person name="Delwiche C.F."/>
            <person name="Petrasek J."/>
            <person name="Van de Peer Y."/>
            <person name="Friml J."/>
            <person name="Beilby M."/>
            <person name="Dolan L."/>
            <person name="Kohara Y."/>
            <person name="Sugano S."/>
            <person name="Fujiyama A."/>
            <person name="Delaux P.-M."/>
            <person name="Quint M."/>
            <person name="TheiBen G."/>
            <person name="Hagemann M."/>
            <person name="Harholt J."/>
            <person name="Dunand C."/>
            <person name="Zachgo S."/>
            <person name="Langdale J."/>
            <person name="Maumus F."/>
            <person name="Straeten D.V.D."/>
            <person name="Gould S.B."/>
            <person name="Rensing S.A."/>
        </authorList>
    </citation>
    <scope>NUCLEOTIDE SEQUENCE [LARGE SCALE GENOMIC DNA]</scope>
    <source>
        <strain evidence="3 4">S276</strain>
    </source>
</reference>
<evidence type="ECO:0000259" key="2">
    <source>
        <dbReference type="PROSITE" id="PS50280"/>
    </source>
</evidence>
<protein>
    <recommendedName>
        <fullName evidence="2">SET domain-containing protein</fullName>
    </recommendedName>
</protein>
<sequence length="2074" mass="230102">MDGGKKVFCSEDCYLQPHRKEVGKAAPCSPRPFMKKRGAASPFHESMAYSQSTGVRHGKRKEDDIVQEAGAEVSQPASPPGSKKKLRILCVDDDDGDDTVEEDNSRQKGGGSRVADDDAQGPDEEMFSEGDSSREGTKLTDEKRRCATRKGAKTQRCLDKVRGRPFEKSGERSKRAARVEASVENGEAPVTASRDKKTAMEKRFGESEMGISSPEVGGSEELKKDRQERRSRFRTRAAGRGTGQASDEGDEKTEGLSSKEKQQADYKERRVNGFGKESDRAEETKWSQLEIELYEKGIQIFGRNSCPISRNLLKGLKTCVEVGRRMAAEDLAAAAVIDGSDLSLVDDRLPRTQRVGFKGFYRGVEGMRGGKNAKARFPNNGRRRLGRVRFSQRKFTFVSPAIRKRFETGKDQPCTQFIPCGCRGPCKKDCICLQNGTCCEKYCGFLFLNVWRNWLFYVDVIRILLEFYCSNSCAWGCGDPLRTTAIQQVLLAKSDVQGWGAFLKNSVGRHDYLGEYTGELISHTEADKRGKIYDRVNSSFLFNLNDQFVLDAYRKGDKLKFANHSPNPNCYAKVMMVAGDHRVGIFAKERIAAGEELFYDYRYEPDKAPLWALRTRVAVVVIVEGGGGGGRRGRRRGGGGGRRRGRRRGGEGEEEEEEEEVVCMANLGVADGDGDGGFWWLMVTVDLGNRDFGRMLHSSNVASPVSDPGPAHAGIPTVQHDDDDVNGNVRIAVDLDEGEAKHESRDRDGSGRVLLAMAASRLVVGMIELWGLVVLCHPVFSGCRWFLGITCASVDGKHHWSRGIGGGGLKLNSRWEVEAWGWDLKRGLRGKGMEYAAADIDAAATMLLPPPGDMASVAVEEQHERLRRFVDEWSWEVRDTLQDFSTLDTSSAAVQVQGLETDPVRLIPEPVEEITFHDLTAGDNVAFGKIVTVLASLCCEVCDLQSKAHSQCYPILVSFGARMDSSKAAAEGEVQVATARAIPLMQEVLVLIDRTRAVMSNLARQLGALYPSDPKLIKLYSPFKDVRILTAVTAWADALAVLITIDAAVAQNPAILHGISAYLRLLPTLSVKPVQFGLEEEKVAVLKTAVREIEEGFLSGSSVQRCIQEDFVKGAALAEVRSNRRWIDYLCGCIRELLSQVMSRLGAANERPRDRERLAGLLALTALVGWMSRTADFLDKRLVRMVWEIHRRVPVIHLYCGVHLFPQEFLVAQMPPWASAPAMSVLSKEPLREALAARSELLAKGDESLARDVQMLTVTLGCWVASFGAAMPRQSSLAGSLGLRLKQLVQGVFLANRLRVLVRTALELHVSMEVPISRDQIRLLNQCVVMLKAAGMTYHRHAASITLCIGPAIHLAQTEILALLRPLKATLEAELAVKTTPGTGLRYLTRSLTRSFGPSDADAKLTDSLAAVSFASEALQGCASMQRRVLVDLVFDFIVSIQGRLHEDVGGEIADLWLLVSYAADISRLVDEVCDCSFLFWHREMMPACFAACYARPEEANKLSYAVAAFLDAVKVLRWGNNGTDDLVEMWQREIEEVLQQEILTPLCQDIETDLRLHVHSSSLKGTIHVDPTKTGIRDLSSFLRMRPIRLLSKVIHVDCRVARYLNAAFYDHAAFALHTWKAYEDMSHLAQHKYGLDLVDDLYLPGHTLEQGLDVLDVMRNIHKFVSRYCYNLNGQVFIERVSSRHDGQFLNTVGVQHVANSIRTHGKGIMDTTVNCTYQLLAQKFVALSQFLFDDVVKSHLIKERRYCKENMDTLNGEYPVSRAERLNRDLRKVGVTDRGLSFLDRFRLLITEMGNALGFVRMVHLGEMRYSCSATAFLPLSKQPDKLGPGSNGRKEQDGGILCEEGGGMTSDGLAESSLQAARTLDAAIKNLSKSASLSQTKYFRVLISVFAQELQSQTNSHLREFHMIVPALTINATDAMIAVKEKLHKRGRDSNGANFTDDGFALGIAYVLRVLGQDKLFDSLHWFASARKHYGMEHAHLVGAYRQSGGTRESFGSQPMGDAVLSSSTSGTPSSRAWGMDSTHQRILTPTSLGHDELQSMEMMTRRLGYKITELQLMDFTFSGARIFFE</sequence>
<feature type="compositionally biased region" description="Acidic residues" evidence="1">
    <location>
        <begin position="91"/>
        <end position="102"/>
    </location>
</feature>
<dbReference type="InterPro" id="IPR028191">
    <property type="entry name" value="WASH-4_N"/>
</dbReference>
<feature type="compositionally biased region" description="Basic and acidic residues" evidence="1">
    <location>
        <begin position="131"/>
        <end position="145"/>
    </location>
</feature>
<dbReference type="SUPFAM" id="SSF82199">
    <property type="entry name" value="SET domain"/>
    <property type="match status" value="1"/>
</dbReference>
<dbReference type="EMBL" id="BFEA01000142">
    <property type="protein sequence ID" value="GBG71173.1"/>
    <property type="molecule type" value="Genomic_DNA"/>
</dbReference>
<feature type="compositionally biased region" description="Low complexity" evidence="1">
    <location>
        <begin position="2010"/>
        <end position="2019"/>
    </location>
</feature>
<dbReference type="InterPro" id="IPR028283">
    <property type="entry name" value="WASH-7_C"/>
</dbReference>
<dbReference type="InterPro" id="IPR046341">
    <property type="entry name" value="SET_dom_sf"/>
</dbReference>
<dbReference type="InterPro" id="IPR028282">
    <property type="entry name" value="WASH-7_central"/>
</dbReference>
<dbReference type="GO" id="GO:0007032">
    <property type="term" value="P:endosome organization"/>
    <property type="evidence" value="ECO:0007669"/>
    <property type="project" value="TreeGrafter"/>
</dbReference>
<evidence type="ECO:0000313" key="3">
    <source>
        <dbReference type="EMBL" id="GBG71173.1"/>
    </source>
</evidence>
<keyword evidence="4" id="KW-1185">Reference proteome</keyword>
<dbReference type="GO" id="GO:0071203">
    <property type="term" value="C:WASH complex"/>
    <property type="evidence" value="ECO:0007669"/>
    <property type="project" value="InterPro"/>
</dbReference>
<feature type="region of interest" description="Disordered" evidence="1">
    <location>
        <begin position="627"/>
        <end position="659"/>
    </location>
</feature>
<dbReference type="PANTHER" id="PTHR31409">
    <property type="entry name" value="WASH COMPLEX SUBUNIT 4"/>
    <property type="match status" value="1"/>
</dbReference>
<dbReference type="Pfam" id="PF00856">
    <property type="entry name" value="SET"/>
    <property type="match status" value="1"/>
</dbReference>
<dbReference type="Gramene" id="GBG71173">
    <property type="protein sequence ID" value="GBG71173"/>
    <property type="gene ID" value="CBR_g8475"/>
</dbReference>
<name>A0A388KMK6_CHABU</name>
<feature type="compositionally biased region" description="Basic residues" evidence="1">
    <location>
        <begin position="631"/>
        <end position="647"/>
    </location>
</feature>
<dbReference type="CDD" id="cd10519">
    <property type="entry name" value="SET_EZH"/>
    <property type="match status" value="1"/>
</dbReference>
<dbReference type="PANTHER" id="PTHR31409:SF0">
    <property type="entry name" value="WASH COMPLEX SUBUNIT 4"/>
    <property type="match status" value="1"/>
</dbReference>
<dbReference type="Gene3D" id="2.170.270.10">
    <property type="entry name" value="SET domain"/>
    <property type="match status" value="1"/>
</dbReference>
<feature type="region of interest" description="Disordered" evidence="1">
    <location>
        <begin position="20"/>
        <end position="281"/>
    </location>
</feature>
<accession>A0A388KMK6</accession>
<dbReference type="Proteomes" id="UP000265515">
    <property type="component" value="Unassembled WGS sequence"/>
</dbReference>
<dbReference type="Pfam" id="PF14745">
    <property type="entry name" value="WASH-4_N"/>
    <property type="match status" value="1"/>
</dbReference>
<feature type="region of interest" description="Disordered" evidence="1">
    <location>
        <begin position="1996"/>
        <end position="2025"/>
    </location>
</feature>
<feature type="compositionally biased region" description="Basic and acidic residues" evidence="1">
    <location>
        <begin position="156"/>
        <end position="178"/>
    </location>
</feature>
<feature type="compositionally biased region" description="Basic and acidic residues" evidence="1">
    <location>
        <begin position="220"/>
        <end position="230"/>
    </location>
</feature>
<dbReference type="InterPro" id="IPR001214">
    <property type="entry name" value="SET_dom"/>
</dbReference>
<evidence type="ECO:0000313" key="4">
    <source>
        <dbReference type="Proteomes" id="UP000265515"/>
    </source>
</evidence>
<dbReference type="SMART" id="SM00317">
    <property type="entry name" value="SET"/>
    <property type="match status" value="1"/>
</dbReference>
<gene>
    <name evidence="3" type="ORF">CBR_g8475</name>
</gene>
<dbReference type="STRING" id="69332.A0A388KMK6"/>
<dbReference type="OrthoDB" id="10261210at2759"/>
<dbReference type="GO" id="GO:0005768">
    <property type="term" value="C:endosome"/>
    <property type="evidence" value="ECO:0007669"/>
    <property type="project" value="TreeGrafter"/>
</dbReference>
<dbReference type="InterPro" id="IPR027307">
    <property type="entry name" value="WASH7"/>
</dbReference>
<comment type="caution">
    <text evidence="3">The sequence shown here is derived from an EMBL/GenBank/DDBJ whole genome shotgun (WGS) entry which is preliminary data.</text>
</comment>
<feature type="compositionally biased region" description="Basic and acidic residues" evidence="1">
    <location>
        <begin position="252"/>
        <end position="281"/>
    </location>
</feature>